<dbReference type="EMBL" id="FJOG01000047">
    <property type="protein sequence ID" value="CZR67751.1"/>
    <property type="molecule type" value="Genomic_DNA"/>
</dbReference>
<dbReference type="GO" id="GO:0008168">
    <property type="term" value="F:methyltransferase activity"/>
    <property type="evidence" value="ECO:0007669"/>
    <property type="project" value="UniProtKB-KW"/>
</dbReference>
<dbReference type="OrthoDB" id="2013972at2759"/>
<dbReference type="CDD" id="cd02440">
    <property type="entry name" value="AdoMet_MTases"/>
    <property type="match status" value="1"/>
</dbReference>
<dbReference type="Pfam" id="PF13489">
    <property type="entry name" value="Methyltransf_23"/>
    <property type="match status" value="1"/>
</dbReference>
<gene>
    <name evidence="2" type="ORF">PAC_17650</name>
</gene>
<dbReference type="InterPro" id="IPR029063">
    <property type="entry name" value="SAM-dependent_MTases_sf"/>
</dbReference>
<evidence type="ECO:0000313" key="2">
    <source>
        <dbReference type="EMBL" id="CZR67751.1"/>
    </source>
</evidence>
<evidence type="ECO:0000313" key="3">
    <source>
        <dbReference type="Proteomes" id="UP000184330"/>
    </source>
</evidence>
<dbReference type="Proteomes" id="UP000184330">
    <property type="component" value="Unassembled WGS sequence"/>
</dbReference>
<evidence type="ECO:0000256" key="1">
    <source>
        <dbReference type="SAM" id="MobiDB-lite"/>
    </source>
</evidence>
<keyword evidence="3" id="KW-1185">Reference proteome</keyword>
<dbReference type="AlphaFoldDB" id="A0A1L7XRQ5"/>
<keyword evidence="2" id="KW-0489">Methyltransferase</keyword>
<organism evidence="2 3">
    <name type="scientific">Phialocephala subalpina</name>
    <dbReference type="NCBI Taxonomy" id="576137"/>
    <lineage>
        <taxon>Eukaryota</taxon>
        <taxon>Fungi</taxon>
        <taxon>Dikarya</taxon>
        <taxon>Ascomycota</taxon>
        <taxon>Pezizomycotina</taxon>
        <taxon>Leotiomycetes</taxon>
        <taxon>Helotiales</taxon>
        <taxon>Mollisiaceae</taxon>
        <taxon>Phialocephala</taxon>
        <taxon>Phialocephala fortinii species complex</taxon>
    </lineage>
</organism>
<reference evidence="2 3" key="1">
    <citation type="submission" date="2016-03" db="EMBL/GenBank/DDBJ databases">
        <authorList>
            <person name="Ploux O."/>
        </authorList>
    </citation>
    <scope>NUCLEOTIDE SEQUENCE [LARGE SCALE GENOMIC DNA]</scope>
    <source>
        <strain evidence="2 3">UAMH 11012</strain>
    </source>
</reference>
<dbReference type="PANTHER" id="PTHR43591:SF10">
    <property type="entry name" value="ABC TRANSMEMBRANE TYPE-1 DOMAIN-CONTAINING PROTEIN-RELATED"/>
    <property type="match status" value="1"/>
</dbReference>
<protein>
    <submittedName>
        <fullName evidence="2">Related to methyltransferase</fullName>
    </submittedName>
</protein>
<keyword evidence="2" id="KW-0808">Transferase</keyword>
<name>A0A1L7XRQ5_9HELO</name>
<sequence length="419" mass="47878">MCNQDPPLPTAEPMNKEKLSPQPADSIVMQTEGSLVAPSEQAFLGQQAHDQNEEEIENQQEAIPHVHTDNDSAVQHLTEDEDDHGDGVNDHDEGTFSDYSSEYSSSFYTSILSEATDYYWENGRRYHAHQGGRYLLPNDEVELDREDMKHHEWMLITDFRLHLSPIGNNPQRILDIGTGTGIWAMQVGKSSQLGCPDKKLILVADRYPSAQVIGTDISPIQPTWVPPNLTFEVDDLEAEWLYRPGTYDLVHVRFMFLAIKDYPAMLAQAYRTLKPGGYVELSELGVTPETTNQNYPPPFQIFRWLELYDEAMKKMGFNFRVAHAFKNMLTDAGFVDVTETKFEVPWGAWPKDRRRKAIGLWHLEQLKQGLQGIVMGLFTRSLGWTPSEVEVFLVELRKQLDDKSYQLLDHAYVVCGRKP</sequence>
<feature type="compositionally biased region" description="Pro residues" evidence="1">
    <location>
        <begin position="1"/>
        <end position="10"/>
    </location>
</feature>
<proteinExistence type="predicted"/>
<dbReference type="STRING" id="576137.A0A1L7XRQ5"/>
<dbReference type="SUPFAM" id="SSF53335">
    <property type="entry name" value="S-adenosyl-L-methionine-dependent methyltransferases"/>
    <property type="match status" value="1"/>
</dbReference>
<feature type="region of interest" description="Disordered" evidence="1">
    <location>
        <begin position="1"/>
        <end position="33"/>
    </location>
</feature>
<dbReference type="PANTHER" id="PTHR43591">
    <property type="entry name" value="METHYLTRANSFERASE"/>
    <property type="match status" value="1"/>
</dbReference>
<dbReference type="Gene3D" id="3.40.50.150">
    <property type="entry name" value="Vaccinia Virus protein VP39"/>
    <property type="match status" value="1"/>
</dbReference>
<accession>A0A1L7XRQ5</accession>
<dbReference type="GO" id="GO:0032259">
    <property type="term" value="P:methylation"/>
    <property type="evidence" value="ECO:0007669"/>
    <property type="project" value="UniProtKB-KW"/>
</dbReference>